<keyword evidence="3" id="KW-1185">Reference proteome</keyword>
<sequence length="251" mass="28320">MNGQAFLGAWKKEWKMMKNSFTFILVISLFLVIGLFGLTTELESGFTYLGVGVFLFPVYVLLSLNTEALQMDAFLHINQSLHNVLLAKFLNGFLLAMSFAGLIGTVVLIMNQIENRIPLGELLVNMILLVVNISLLTIFPTIILLFLWSLYHVFRKFHVVIGIIGIIGFLYILNKLFAILQDTKVYNTLSDWGVVTWETTFPVIDSGGPSSLFMTANGNIQFQIGSLLLYAVFTLLFYLLSIYLLQRKVEV</sequence>
<feature type="transmembrane region" description="Helical" evidence="1">
    <location>
        <begin position="159"/>
        <end position="180"/>
    </location>
</feature>
<keyword evidence="1" id="KW-0812">Transmembrane</keyword>
<feature type="transmembrane region" description="Helical" evidence="1">
    <location>
        <begin position="122"/>
        <end position="147"/>
    </location>
</feature>
<keyword evidence="1" id="KW-0472">Membrane</keyword>
<dbReference type="RefSeq" id="WP_093130711.1">
    <property type="nucleotide sequence ID" value="NZ_FOHJ01000001.1"/>
</dbReference>
<feature type="transmembrane region" description="Helical" evidence="1">
    <location>
        <begin position="85"/>
        <end position="110"/>
    </location>
</feature>
<evidence type="ECO:0000256" key="1">
    <source>
        <dbReference type="SAM" id="Phobius"/>
    </source>
</evidence>
<name>A0A1H9Y3B0_9BACI</name>
<dbReference type="EMBL" id="FOHJ01000001">
    <property type="protein sequence ID" value="SES63328.1"/>
    <property type="molecule type" value="Genomic_DNA"/>
</dbReference>
<feature type="transmembrane region" description="Helical" evidence="1">
    <location>
        <begin position="21"/>
        <end position="39"/>
    </location>
</feature>
<dbReference type="STRING" id="237682.SAMN05421676_1016"/>
<dbReference type="AlphaFoldDB" id="A0A1H9Y3B0"/>
<proteinExistence type="predicted"/>
<dbReference type="Proteomes" id="UP000199095">
    <property type="component" value="Unassembled WGS sequence"/>
</dbReference>
<keyword evidence="1" id="KW-1133">Transmembrane helix</keyword>
<feature type="transmembrane region" description="Helical" evidence="1">
    <location>
        <begin position="45"/>
        <end position="64"/>
    </location>
</feature>
<evidence type="ECO:0000313" key="3">
    <source>
        <dbReference type="Proteomes" id="UP000199095"/>
    </source>
</evidence>
<gene>
    <name evidence="2" type="ORF">SAMN05421676_1016</name>
</gene>
<protein>
    <recommendedName>
        <fullName evidence="4">ABC-2 family transporter protein</fullName>
    </recommendedName>
</protein>
<evidence type="ECO:0008006" key="4">
    <source>
        <dbReference type="Google" id="ProtNLM"/>
    </source>
</evidence>
<evidence type="ECO:0000313" key="2">
    <source>
        <dbReference type="EMBL" id="SES63328.1"/>
    </source>
</evidence>
<reference evidence="3" key="1">
    <citation type="submission" date="2016-10" db="EMBL/GenBank/DDBJ databases">
        <authorList>
            <person name="Varghese N."/>
            <person name="Submissions S."/>
        </authorList>
    </citation>
    <scope>NUCLEOTIDE SEQUENCE [LARGE SCALE GENOMIC DNA]</scope>
    <source>
        <strain evidence="3">CGMCC 1.3566</strain>
    </source>
</reference>
<accession>A0A1H9Y3B0</accession>
<feature type="transmembrane region" description="Helical" evidence="1">
    <location>
        <begin position="220"/>
        <end position="245"/>
    </location>
</feature>
<dbReference type="OrthoDB" id="1786466at2"/>
<organism evidence="2 3">
    <name type="scientific">Salinibacillus kushneri</name>
    <dbReference type="NCBI Taxonomy" id="237682"/>
    <lineage>
        <taxon>Bacteria</taxon>
        <taxon>Bacillati</taxon>
        <taxon>Bacillota</taxon>
        <taxon>Bacilli</taxon>
        <taxon>Bacillales</taxon>
        <taxon>Bacillaceae</taxon>
        <taxon>Salinibacillus</taxon>
    </lineage>
</organism>